<dbReference type="VEuPathDB" id="FungiDB:jhhlp_008132"/>
<dbReference type="EMBL" id="NLAX01001584">
    <property type="protein sequence ID" value="PKS05614.1"/>
    <property type="molecule type" value="Genomic_DNA"/>
</dbReference>
<protein>
    <submittedName>
        <fullName evidence="2">Uncharacterized protein</fullName>
    </submittedName>
</protein>
<proteinExistence type="predicted"/>
<reference evidence="2 3" key="1">
    <citation type="journal article" date="2017" name="G3 (Bethesda)">
        <title>First Draft Genome Sequence of the Pathogenic Fungus Lomentospora prolificans (Formerly Scedosporium prolificans).</title>
        <authorList>
            <person name="Luo R."/>
            <person name="Zimin A."/>
            <person name="Workman R."/>
            <person name="Fan Y."/>
            <person name="Pertea G."/>
            <person name="Grossman N."/>
            <person name="Wear M.P."/>
            <person name="Jia B."/>
            <person name="Miller H."/>
            <person name="Casadevall A."/>
            <person name="Timp W."/>
            <person name="Zhang S.X."/>
            <person name="Salzberg S.L."/>
        </authorList>
    </citation>
    <scope>NUCLEOTIDE SEQUENCE [LARGE SCALE GENOMIC DNA]</scope>
    <source>
        <strain evidence="2 3">JHH-5317</strain>
    </source>
</reference>
<feature type="compositionally biased region" description="Basic residues" evidence="1">
    <location>
        <begin position="136"/>
        <end position="151"/>
    </location>
</feature>
<dbReference type="Proteomes" id="UP000233524">
    <property type="component" value="Unassembled WGS sequence"/>
</dbReference>
<dbReference type="Gene3D" id="2.40.50.140">
    <property type="entry name" value="Nucleic acid-binding proteins"/>
    <property type="match status" value="2"/>
</dbReference>
<keyword evidence="3" id="KW-1185">Reference proteome</keyword>
<dbReference type="InterPro" id="IPR012340">
    <property type="entry name" value="NA-bd_OB-fold"/>
</dbReference>
<comment type="caution">
    <text evidence="2">The sequence shown here is derived from an EMBL/GenBank/DDBJ whole genome shotgun (WGS) entry which is preliminary data.</text>
</comment>
<accession>A0A2N3MZJ9</accession>
<evidence type="ECO:0000313" key="2">
    <source>
        <dbReference type="EMBL" id="PKS05614.1"/>
    </source>
</evidence>
<name>A0A2N3MZJ9_9PEZI</name>
<organism evidence="2 3">
    <name type="scientific">Lomentospora prolificans</name>
    <dbReference type="NCBI Taxonomy" id="41688"/>
    <lineage>
        <taxon>Eukaryota</taxon>
        <taxon>Fungi</taxon>
        <taxon>Dikarya</taxon>
        <taxon>Ascomycota</taxon>
        <taxon>Pezizomycotina</taxon>
        <taxon>Sordariomycetes</taxon>
        <taxon>Hypocreomycetidae</taxon>
        <taxon>Microascales</taxon>
        <taxon>Microascaceae</taxon>
        <taxon>Lomentospora</taxon>
    </lineage>
</organism>
<evidence type="ECO:0000256" key="1">
    <source>
        <dbReference type="SAM" id="MobiDB-lite"/>
    </source>
</evidence>
<dbReference type="STRING" id="41688.A0A2N3MZJ9"/>
<dbReference type="OrthoDB" id="1918685at2759"/>
<gene>
    <name evidence="2" type="ORF">jhhlp_008132</name>
</gene>
<sequence>MSPPDDDPLVLRPLITDIIRTQYCVPNSLFLVEGIDELRPSRNQRWRAIRLLLGDGELCIQAILTPDLHRFVDTGDVSVGSFLRVHAFSFSHEVVEDQPEARVAGKESVTKKERKMVYLTVEDFTVVGWHEEYARVHGKPKTKAPRSKPRVQRPAEPKSPTVNPAPRTPVRPSARRNPLEPQKSPGPTAATTRPPHRHASPPEPNPKPNPKIPTEPVPLARNWTHRLIPLKLTKLSSIPHLPYKQNWSTNVVAVICSLSPVEPSTFPPYRQRTARLADPSTSKRVHLTVFLDAEEFKPCVGSVVLLAGVKNHLFDGGSLKKYVSDRPREGMPWWVENPTFPWCKALADDLREWWRVASIVEDDDDDIEKDL</sequence>
<dbReference type="AlphaFoldDB" id="A0A2N3MZJ9"/>
<dbReference type="InParanoid" id="A0A2N3MZJ9"/>
<evidence type="ECO:0000313" key="3">
    <source>
        <dbReference type="Proteomes" id="UP000233524"/>
    </source>
</evidence>
<feature type="compositionally biased region" description="Pro residues" evidence="1">
    <location>
        <begin position="201"/>
        <end position="216"/>
    </location>
</feature>
<feature type="region of interest" description="Disordered" evidence="1">
    <location>
        <begin position="135"/>
        <end position="217"/>
    </location>
</feature>